<dbReference type="EMBL" id="ODYU01006877">
    <property type="protein sequence ID" value="SOQ49115.1"/>
    <property type="molecule type" value="Genomic_DNA"/>
</dbReference>
<evidence type="ECO:0000313" key="1">
    <source>
        <dbReference type="EMBL" id="SOQ49115.1"/>
    </source>
</evidence>
<sequence>MGPKPLAEANRHAIVTPLVLRASMGGVDYLPSGNLRTTRTRLVCTACRGLRAPLDYHRWGSGTVSKIPFDEAR</sequence>
<protein>
    <submittedName>
        <fullName evidence="1">SFRICE_024351</fullName>
    </submittedName>
</protein>
<gene>
    <name evidence="1" type="ORF">SFRICE_024351</name>
</gene>
<dbReference type="AlphaFoldDB" id="A0A2H1W7N9"/>
<reference evidence="1" key="1">
    <citation type="submission" date="2016-07" db="EMBL/GenBank/DDBJ databases">
        <authorList>
            <person name="Bretaudeau A."/>
        </authorList>
    </citation>
    <scope>NUCLEOTIDE SEQUENCE</scope>
    <source>
        <strain evidence="1">Rice</strain>
        <tissue evidence="1">Whole body</tissue>
    </source>
</reference>
<name>A0A2H1W7N9_SPOFR</name>
<organism evidence="1">
    <name type="scientific">Spodoptera frugiperda</name>
    <name type="common">Fall armyworm</name>
    <dbReference type="NCBI Taxonomy" id="7108"/>
    <lineage>
        <taxon>Eukaryota</taxon>
        <taxon>Metazoa</taxon>
        <taxon>Ecdysozoa</taxon>
        <taxon>Arthropoda</taxon>
        <taxon>Hexapoda</taxon>
        <taxon>Insecta</taxon>
        <taxon>Pterygota</taxon>
        <taxon>Neoptera</taxon>
        <taxon>Endopterygota</taxon>
        <taxon>Lepidoptera</taxon>
        <taxon>Glossata</taxon>
        <taxon>Ditrysia</taxon>
        <taxon>Noctuoidea</taxon>
        <taxon>Noctuidae</taxon>
        <taxon>Amphipyrinae</taxon>
        <taxon>Spodoptera</taxon>
    </lineage>
</organism>
<proteinExistence type="predicted"/>
<accession>A0A2H1W7N9</accession>